<dbReference type="Proteomes" id="UP001152300">
    <property type="component" value="Unassembled WGS sequence"/>
</dbReference>
<comment type="caution">
    <text evidence="1">The sequence shown here is derived from an EMBL/GenBank/DDBJ whole genome shotgun (WGS) entry which is preliminary data.</text>
</comment>
<dbReference type="EMBL" id="JAPEIS010000005">
    <property type="protein sequence ID" value="KAJ8066136.1"/>
    <property type="molecule type" value="Genomic_DNA"/>
</dbReference>
<proteinExistence type="predicted"/>
<protein>
    <submittedName>
        <fullName evidence="1">Uncharacterized protein</fullName>
    </submittedName>
</protein>
<gene>
    <name evidence="1" type="ORF">OCU04_005227</name>
</gene>
<dbReference type="OrthoDB" id="94039at2759"/>
<reference evidence="1" key="1">
    <citation type="submission" date="2022-11" db="EMBL/GenBank/DDBJ databases">
        <title>Genome Resource of Sclerotinia nivalis Strain SnTB1, a Plant Pathogen Isolated from American Ginseng.</title>
        <authorList>
            <person name="Fan S."/>
        </authorList>
    </citation>
    <scope>NUCLEOTIDE SEQUENCE</scope>
    <source>
        <strain evidence="1">SnTB1</strain>
    </source>
</reference>
<dbReference type="Gene3D" id="3.40.50.1820">
    <property type="entry name" value="alpha/beta hydrolase"/>
    <property type="match status" value="1"/>
</dbReference>
<sequence>MNVARSSSYRPDFGHSFSAASAALRRNNSLAGLDPQALDKFLKYGVRRIPTALHPISETTKEGAYTLTTTKHQEVWSFLRPNFEARELDMIMSRLDHLLFGRERSSLLPS</sequence>
<evidence type="ECO:0000313" key="1">
    <source>
        <dbReference type="EMBL" id="KAJ8066136.1"/>
    </source>
</evidence>
<accession>A0A9X0DJR6</accession>
<dbReference type="InterPro" id="IPR029058">
    <property type="entry name" value="AB_hydrolase_fold"/>
</dbReference>
<dbReference type="AlphaFoldDB" id="A0A9X0DJR6"/>
<organism evidence="1 2">
    <name type="scientific">Sclerotinia nivalis</name>
    <dbReference type="NCBI Taxonomy" id="352851"/>
    <lineage>
        <taxon>Eukaryota</taxon>
        <taxon>Fungi</taxon>
        <taxon>Dikarya</taxon>
        <taxon>Ascomycota</taxon>
        <taxon>Pezizomycotina</taxon>
        <taxon>Leotiomycetes</taxon>
        <taxon>Helotiales</taxon>
        <taxon>Sclerotiniaceae</taxon>
        <taxon>Sclerotinia</taxon>
    </lineage>
</organism>
<name>A0A9X0DJR6_9HELO</name>
<evidence type="ECO:0000313" key="2">
    <source>
        <dbReference type="Proteomes" id="UP001152300"/>
    </source>
</evidence>
<keyword evidence="2" id="KW-1185">Reference proteome</keyword>